<dbReference type="EMBL" id="CP039347">
    <property type="protein sequence ID" value="QCD87366.1"/>
    <property type="molecule type" value="Genomic_DNA"/>
</dbReference>
<evidence type="ECO:0000313" key="7">
    <source>
        <dbReference type="Proteomes" id="UP000501690"/>
    </source>
</evidence>
<dbReference type="Proteomes" id="UP000501690">
    <property type="component" value="Linkage Group LG3"/>
</dbReference>
<comment type="subcellular location">
    <subcellularLocation>
        <location evidence="1">Membrane</location>
        <topology evidence="1">Multi-pass membrane protein</topology>
    </subcellularLocation>
</comment>
<dbReference type="InterPro" id="IPR050186">
    <property type="entry name" value="TPT_transporter"/>
</dbReference>
<evidence type="ECO:0000256" key="3">
    <source>
        <dbReference type="ARBA" id="ARBA00022989"/>
    </source>
</evidence>
<proteinExistence type="predicted"/>
<dbReference type="PANTHER" id="PTHR11132">
    <property type="entry name" value="SOLUTE CARRIER FAMILY 35"/>
    <property type="match status" value="1"/>
</dbReference>
<keyword evidence="4" id="KW-0472">Membrane</keyword>
<evidence type="ECO:0000313" key="6">
    <source>
        <dbReference type="EMBL" id="QCD87366.1"/>
    </source>
</evidence>
<evidence type="ECO:0008006" key="8">
    <source>
        <dbReference type="Google" id="ProtNLM"/>
    </source>
</evidence>
<evidence type="ECO:0000256" key="4">
    <source>
        <dbReference type="ARBA" id="ARBA00023136"/>
    </source>
</evidence>
<organism evidence="6 7">
    <name type="scientific">Vigna unguiculata</name>
    <name type="common">Cowpea</name>
    <dbReference type="NCBI Taxonomy" id="3917"/>
    <lineage>
        <taxon>Eukaryota</taxon>
        <taxon>Viridiplantae</taxon>
        <taxon>Streptophyta</taxon>
        <taxon>Embryophyta</taxon>
        <taxon>Tracheophyta</taxon>
        <taxon>Spermatophyta</taxon>
        <taxon>Magnoliopsida</taxon>
        <taxon>eudicotyledons</taxon>
        <taxon>Gunneridae</taxon>
        <taxon>Pentapetalae</taxon>
        <taxon>rosids</taxon>
        <taxon>fabids</taxon>
        <taxon>Fabales</taxon>
        <taxon>Fabaceae</taxon>
        <taxon>Papilionoideae</taxon>
        <taxon>50 kb inversion clade</taxon>
        <taxon>NPAAA clade</taxon>
        <taxon>indigoferoid/millettioid clade</taxon>
        <taxon>Phaseoleae</taxon>
        <taxon>Vigna</taxon>
    </lineage>
</organism>
<evidence type="ECO:0000256" key="2">
    <source>
        <dbReference type="ARBA" id="ARBA00022692"/>
    </source>
</evidence>
<evidence type="ECO:0000313" key="5">
    <source>
        <dbReference type="EMBL" id="QCD87365.1"/>
    </source>
</evidence>
<reference evidence="6 7" key="1">
    <citation type="submission" date="2019-04" db="EMBL/GenBank/DDBJ databases">
        <title>An improved genome assembly and genetic linkage map for asparagus bean, Vigna unguiculata ssp. sesquipedialis.</title>
        <authorList>
            <person name="Xia Q."/>
            <person name="Zhang R."/>
            <person name="Dong Y."/>
        </authorList>
    </citation>
    <scope>NUCLEOTIDE SEQUENCE [LARGE SCALE GENOMIC DNA]</scope>
    <source>
        <tissue evidence="6">Leaf</tissue>
    </source>
</reference>
<evidence type="ECO:0000256" key="1">
    <source>
        <dbReference type="ARBA" id="ARBA00004141"/>
    </source>
</evidence>
<accession>A0A4D6LG32</accession>
<dbReference type="GO" id="GO:0016020">
    <property type="term" value="C:membrane"/>
    <property type="evidence" value="ECO:0007669"/>
    <property type="project" value="UniProtKB-SubCell"/>
</dbReference>
<keyword evidence="3" id="KW-1133">Transmembrane helix</keyword>
<dbReference type="EMBL" id="CP039347">
    <property type="protein sequence ID" value="QCD87365.1"/>
    <property type="molecule type" value="Genomic_DNA"/>
</dbReference>
<gene>
    <name evidence="5" type="ORF">DEO72_LG3g1899</name>
    <name evidence="6" type="ORF">DEO72_LG3g1900</name>
</gene>
<sequence length="197" mass="22349">MGVGLKKMGDGLREQIGVGLREKGVGLRHETRVGLKEWASGHVIEGSGGDVTVGSRYVERHVPQQQYEEYNMEKVETILWEVVDHQRMMGWMKRVWMDMGSTKKEWMNEKEGMNFGHYYQSQHTVAYLVNLTNFLVTKHTIALTLQVLGNAKAHVAAVVSLLIFRNPVTVMGMASFRITIMGVVLYSEAKRSKVTTY</sequence>
<protein>
    <recommendedName>
        <fullName evidence="8">Sugar phosphate transporter domain-containing protein</fullName>
    </recommendedName>
</protein>
<name>A0A4D6LG32_VIGUN</name>
<dbReference type="AlphaFoldDB" id="A0A4D6LG32"/>
<keyword evidence="7" id="KW-1185">Reference proteome</keyword>
<keyword evidence="2" id="KW-0812">Transmembrane</keyword>